<dbReference type="AlphaFoldDB" id="A0A2X0PML3"/>
<gene>
    <name evidence="2" type="primary">BQ5605_C025g10041</name>
    <name evidence="2" type="ORF">BQ5605_C025G10041</name>
</gene>
<evidence type="ECO:0000256" key="1">
    <source>
        <dbReference type="SAM" id="MobiDB-lite"/>
    </source>
</evidence>
<evidence type="ECO:0000313" key="3">
    <source>
        <dbReference type="Proteomes" id="UP000249464"/>
    </source>
</evidence>
<sequence length="61" mass="6848">MTTYGLFEQASKGDITQYRPELTMSPHASMLHSHQKERGTKVLHCSPSISRGQNSGAFRRV</sequence>
<organism evidence="2 3">
    <name type="scientific">Microbotryum silenes-dioicae</name>
    <dbReference type="NCBI Taxonomy" id="796604"/>
    <lineage>
        <taxon>Eukaryota</taxon>
        <taxon>Fungi</taxon>
        <taxon>Dikarya</taxon>
        <taxon>Basidiomycota</taxon>
        <taxon>Pucciniomycotina</taxon>
        <taxon>Microbotryomycetes</taxon>
        <taxon>Microbotryales</taxon>
        <taxon>Microbotryaceae</taxon>
        <taxon>Microbotryum</taxon>
    </lineage>
</organism>
<proteinExistence type="predicted"/>
<reference evidence="2 3" key="1">
    <citation type="submission" date="2016-11" db="EMBL/GenBank/DDBJ databases">
        <authorList>
            <person name="Jaros S."/>
            <person name="Januszkiewicz K."/>
            <person name="Wedrychowicz H."/>
        </authorList>
    </citation>
    <scope>NUCLEOTIDE SEQUENCE [LARGE SCALE GENOMIC DNA]</scope>
</reference>
<dbReference type="EMBL" id="FQNC01000087">
    <property type="protein sequence ID" value="SGZ27059.1"/>
    <property type="molecule type" value="Genomic_DNA"/>
</dbReference>
<dbReference type="Proteomes" id="UP000249464">
    <property type="component" value="Unassembled WGS sequence"/>
</dbReference>
<feature type="compositionally biased region" description="Polar residues" evidence="1">
    <location>
        <begin position="47"/>
        <end position="61"/>
    </location>
</feature>
<keyword evidence="3" id="KW-1185">Reference proteome</keyword>
<name>A0A2X0PML3_9BASI</name>
<evidence type="ECO:0000313" key="2">
    <source>
        <dbReference type="EMBL" id="SGZ27059.1"/>
    </source>
</evidence>
<feature type="region of interest" description="Disordered" evidence="1">
    <location>
        <begin position="29"/>
        <end position="61"/>
    </location>
</feature>
<accession>A0A2X0PML3</accession>
<protein>
    <submittedName>
        <fullName evidence="2">BQ5605_C025g10041 protein</fullName>
    </submittedName>
</protein>